<name>A0A2S0KMW6_9FIRM</name>
<evidence type="ECO:0000256" key="1">
    <source>
        <dbReference type="ARBA" id="ARBA00005721"/>
    </source>
</evidence>
<reference evidence="4" key="1">
    <citation type="submission" date="2018-02" db="EMBL/GenBank/DDBJ databases">
        <authorList>
            <person name="Holder M.E."/>
            <person name="Ajami N.J."/>
            <person name="Petrosino J.F."/>
        </authorList>
    </citation>
    <scope>NUCLEOTIDE SEQUENCE [LARGE SCALE GENOMIC DNA]</scope>
    <source>
        <strain evidence="4">CCUG 47711</strain>
    </source>
</reference>
<proteinExistence type="inferred from homology"/>
<dbReference type="Proteomes" id="UP000237947">
    <property type="component" value="Chromosome"/>
</dbReference>
<keyword evidence="2" id="KW-1133">Transmembrane helix</keyword>
<dbReference type="KEGG" id="fsa:C5Q98_03555"/>
<keyword evidence="2" id="KW-0472">Membrane</keyword>
<evidence type="ECO:0000313" key="4">
    <source>
        <dbReference type="Proteomes" id="UP000237947"/>
    </source>
</evidence>
<protein>
    <recommendedName>
        <fullName evidence="5">Alkaline shock response membrane anchor protein AmaP</fullName>
    </recommendedName>
</protein>
<dbReference type="AlphaFoldDB" id="A0A2S0KMW6"/>
<keyword evidence="2" id="KW-0812">Transmembrane</keyword>
<keyword evidence="4" id="KW-1185">Reference proteome</keyword>
<gene>
    <name evidence="3" type="ORF">C5Q98_03555</name>
</gene>
<dbReference type="NCBIfam" id="NF033218">
    <property type="entry name" value="anchor_AmaP"/>
    <property type="match status" value="1"/>
</dbReference>
<evidence type="ECO:0000313" key="3">
    <source>
        <dbReference type="EMBL" id="AVM42358.1"/>
    </source>
</evidence>
<comment type="similarity">
    <text evidence="1">Belongs to the asp23 family.</text>
</comment>
<feature type="transmembrane region" description="Helical" evidence="2">
    <location>
        <begin position="14"/>
        <end position="37"/>
    </location>
</feature>
<dbReference type="EMBL" id="CP027226">
    <property type="protein sequence ID" value="AVM42358.1"/>
    <property type="molecule type" value="Genomic_DNA"/>
</dbReference>
<sequence length="193" mass="21727">MFRSLKRSLKMNKFWRWILAVLSVLGIVYTFLAFSLLSKNSALAQKLMVFLANERNFWTGLTIFIILLIIFAAFAYGLFYAIYGGKFKGRRSTNSDYGVVEIGSVAIENIALNAAKTAQAGIKNAKARVSSDDENSLNLTLDVTLYSDVEIPQQMRKIQERVKKDIEKYTGIAVSEVRINVKKVEVLGTVVER</sequence>
<feature type="transmembrane region" description="Helical" evidence="2">
    <location>
        <begin position="57"/>
        <end position="83"/>
    </location>
</feature>
<evidence type="ECO:0008006" key="5">
    <source>
        <dbReference type="Google" id="ProtNLM"/>
    </source>
</evidence>
<evidence type="ECO:0000256" key="2">
    <source>
        <dbReference type="SAM" id="Phobius"/>
    </source>
</evidence>
<organism evidence="3 4">
    <name type="scientific">Fastidiosipila sanguinis</name>
    <dbReference type="NCBI Taxonomy" id="236753"/>
    <lineage>
        <taxon>Bacteria</taxon>
        <taxon>Bacillati</taxon>
        <taxon>Bacillota</taxon>
        <taxon>Clostridia</taxon>
        <taxon>Eubacteriales</taxon>
        <taxon>Oscillospiraceae</taxon>
        <taxon>Fastidiosipila</taxon>
    </lineage>
</organism>
<accession>A0A2S0KMW6</accession>
<dbReference type="Pfam" id="PF03780">
    <property type="entry name" value="Asp23"/>
    <property type="match status" value="1"/>
</dbReference>
<dbReference type="InterPro" id="IPR005531">
    <property type="entry name" value="Asp23"/>
</dbReference>